<proteinExistence type="predicted"/>
<comment type="caution">
    <text evidence="2">The sequence shown here is derived from an EMBL/GenBank/DDBJ whole genome shotgun (WGS) entry which is preliminary data.</text>
</comment>
<dbReference type="AlphaFoldDB" id="A0A0B2VW42"/>
<evidence type="ECO:0000313" key="3">
    <source>
        <dbReference type="Proteomes" id="UP000031036"/>
    </source>
</evidence>
<dbReference type="EMBL" id="JPKZ01000850">
    <property type="protein sequence ID" value="KHN85170.1"/>
    <property type="molecule type" value="Genomic_DNA"/>
</dbReference>
<keyword evidence="3" id="KW-1185">Reference proteome</keyword>
<protein>
    <submittedName>
        <fullName evidence="2">Uncharacterized protein</fullName>
    </submittedName>
</protein>
<evidence type="ECO:0000256" key="1">
    <source>
        <dbReference type="SAM" id="MobiDB-lite"/>
    </source>
</evidence>
<dbReference type="Proteomes" id="UP000031036">
    <property type="component" value="Unassembled WGS sequence"/>
</dbReference>
<evidence type="ECO:0000313" key="2">
    <source>
        <dbReference type="EMBL" id="KHN85170.1"/>
    </source>
</evidence>
<name>A0A0B2VW42_TOXCA</name>
<sequence length="104" mass="11769">MPLNHKAYFGSSMTAHHSGFEDERRRNETHRRADDGSNMRNRGGGDKCLPLSQEAPLNQFVSGDQQFQTTKNACLKVTTVRALVAPVFIRVHFTKCQKIIKPEL</sequence>
<gene>
    <name evidence="2" type="ORF">Tcan_08477</name>
</gene>
<accession>A0A0B2VW42</accession>
<feature type="region of interest" description="Disordered" evidence="1">
    <location>
        <begin position="1"/>
        <end position="47"/>
    </location>
</feature>
<reference evidence="2 3" key="1">
    <citation type="submission" date="2014-11" db="EMBL/GenBank/DDBJ databases">
        <title>Genetic blueprint of the zoonotic pathogen Toxocara canis.</title>
        <authorList>
            <person name="Zhu X.-Q."/>
            <person name="Korhonen P.K."/>
            <person name="Cai H."/>
            <person name="Young N.D."/>
            <person name="Nejsum P."/>
            <person name="von Samson-Himmelstjerna G."/>
            <person name="Boag P.R."/>
            <person name="Tan P."/>
            <person name="Li Q."/>
            <person name="Min J."/>
            <person name="Yang Y."/>
            <person name="Wang X."/>
            <person name="Fang X."/>
            <person name="Hall R.S."/>
            <person name="Hofmann A."/>
            <person name="Sternberg P.W."/>
            <person name="Jex A.R."/>
            <person name="Gasser R.B."/>
        </authorList>
    </citation>
    <scope>NUCLEOTIDE SEQUENCE [LARGE SCALE GENOMIC DNA]</scope>
    <source>
        <strain evidence="2">PN_DK_2014</strain>
    </source>
</reference>
<feature type="compositionally biased region" description="Basic and acidic residues" evidence="1">
    <location>
        <begin position="18"/>
        <end position="37"/>
    </location>
</feature>
<organism evidence="2 3">
    <name type="scientific">Toxocara canis</name>
    <name type="common">Canine roundworm</name>
    <dbReference type="NCBI Taxonomy" id="6265"/>
    <lineage>
        <taxon>Eukaryota</taxon>
        <taxon>Metazoa</taxon>
        <taxon>Ecdysozoa</taxon>
        <taxon>Nematoda</taxon>
        <taxon>Chromadorea</taxon>
        <taxon>Rhabditida</taxon>
        <taxon>Spirurina</taxon>
        <taxon>Ascaridomorpha</taxon>
        <taxon>Ascaridoidea</taxon>
        <taxon>Toxocaridae</taxon>
        <taxon>Toxocara</taxon>
    </lineage>
</organism>